<sequence>MNLVHVRNNASPFICPHIQKSLLSRIFSLSHRMCLHLLTFLFPTSPVEIRSFVSPNILFRRVSNFIIIS</sequence>
<reference evidence="2" key="1">
    <citation type="journal article" date="2017" name="Cell">
        <title>Insights into land plant evolution garnered from the Marchantia polymorpha genome.</title>
        <authorList>
            <person name="Bowman J.L."/>
            <person name="Kohchi T."/>
            <person name="Yamato K.T."/>
            <person name="Jenkins J."/>
            <person name="Shu S."/>
            <person name="Ishizaki K."/>
            <person name="Yamaoka S."/>
            <person name="Nishihama R."/>
            <person name="Nakamura Y."/>
            <person name="Berger F."/>
            <person name="Adam C."/>
            <person name="Aki S.S."/>
            <person name="Althoff F."/>
            <person name="Araki T."/>
            <person name="Arteaga-Vazquez M.A."/>
            <person name="Balasubrmanian S."/>
            <person name="Barry K."/>
            <person name="Bauer D."/>
            <person name="Boehm C.R."/>
            <person name="Briginshaw L."/>
            <person name="Caballero-Perez J."/>
            <person name="Catarino B."/>
            <person name="Chen F."/>
            <person name="Chiyoda S."/>
            <person name="Chovatia M."/>
            <person name="Davies K.M."/>
            <person name="Delmans M."/>
            <person name="Demura T."/>
            <person name="Dierschke T."/>
            <person name="Dolan L."/>
            <person name="Dorantes-Acosta A.E."/>
            <person name="Eklund D.M."/>
            <person name="Florent S.N."/>
            <person name="Flores-Sandoval E."/>
            <person name="Fujiyama A."/>
            <person name="Fukuzawa H."/>
            <person name="Galik B."/>
            <person name="Grimanelli D."/>
            <person name="Grimwood J."/>
            <person name="Grossniklaus U."/>
            <person name="Hamada T."/>
            <person name="Haseloff J."/>
            <person name="Hetherington A.J."/>
            <person name="Higo A."/>
            <person name="Hirakawa Y."/>
            <person name="Hundley H.N."/>
            <person name="Ikeda Y."/>
            <person name="Inoue K."/>
            <person name="Inoue S.I."/>
            <person name="Ishida S."/>
            <person name="Jia Q."/>
            <person name="Kakita M."/>
            <person name="Kanazawa T."/>
            <person name="Kawai Y."/>
            <person name="Kawashima T."/>
            <person name="Kennedy M."/>
            <person name="Kinose K."/>
            <person name="Kinoshita T."/>
            <person name="Kohara Y."/>
            <person name="Koide E."/>
            <person name="Komatsu K."/>
            <person name="Kopischke S."/>
            <person name="Kubo M."/>
            <person name="Kyozuka J."/>
            <person name="Lagercrantz U."/>
            <person name="Lin S.S."/>
            <person name="Lindquist E."/>
            <person name="Lipzen A.M."/>
            <person name="Lu C.W."/>
            <person name="De Luna E."/>
            <person name="Martienssen R.A."/>
            <person name="Minamino N."/>
            <person name="Mizutani M."/>
            <person name="Mizutani M."/>
            <person name="Mochizuki N."/>
            <person name="Monte I."/>
            <person name="Mosher R."/>
            <person name="Nagasaki H."/>
            <person name="Nakagami H."/>
            <person name="Naramoto S."/>
            <person name="Nishitani K."/>
            <person name="Ohtani M."/>
            <person name="Okamoto T."/>
            <person name="Okumura M."/>
            <person name="Phillips J."/>
            <person name="Pollak B."/>
            <person name="Reinders A."/>
            <person name="Rovekamp M."/>
            <person name="Sano R."/>
            <person name="Sawa S."/>
            <person name="Schmid M.W."/>
            <person name="Shirakawa M."/>
            <person name="Solano R."/>
            <person name="Spunde A."/>
            <person name="Suetsugu N."/>
            <person name="Sugano S."/>
            <person name="Sugiyama A."/>
            <person name="Sun R."/>
            <person name="Suzuki Y."/>
            <person name="Takenaka M."/>
            <person name="Takezawa D."/>
            <person name="Tomogane H."/>
            <person name="Tsuzuki M."/>
            <person name="Ueda T."/>
            <person name="Umeda M."/>
            <person name="Ward J.M."/>
            <person name="Watanabe Y."/>
            <person name="Yazaki K."/>
            <person name="Yokoyama R."/>
            <person name="Yoshitake Y."/>
            <person name="Yotsui I."/>
            <person name="Zachgo S."/>
            <person name="Schmutz J."/>
        </authorList>
    </citation>
    <scope>NUCLEOTIDE SEQUENCE [LARGE SCALE GENOMIC DNA]</scope>
    <source>
        <strain evidence="2">Tak-1</strain>
    </source>
</reference>
<name>A0A2R6XT99_MARPO</name>
<dbReference type="Gramene" id="Mp7g12030.1">
    <property type="protein sequence ID" value="Mp7g12030.1.cds1"/>
    <property type="gene ID" value="Mp7g12030"/>
</dbReference>
<evidence type="ECO:0000313" key="1">
    <source>
        <dbReference type="EMBL" id="PTQ49344.1"/>
    </source>
</evidence>
<proteinExistence type="predicted"/>
<gene>
    <name evidence="1" type="ORF">MARPO_0003s0217</name>
</gene>
<keyword evidence="2" id="KW-1185">Reference proteome</keyword>
<evidence type="ECO:0000313" key="2">
    <source>
        <dbReference type="Proteomes" id="UP000244005"/>
    </source>
</evidence>
<dbReference type="EMBL" id="KZ772675">
    <property type="protein sequence ID" value="PTQ49344.1"/>
    <property type="molecule type" value="Genomic_DNA"/>
</dbReference>
<dbReference type="AlphaFoldDB" id="A0A2R6XT99"/>
<protein>
    <submittedName>
        <fullName evidence="1">Uncharacterized protein</fullName>
    </submittedName>
</protein>
<organism evidence="1 2">
    <name type="scientific">Marchantia polymorpha</name>
    <name type="common">Common liverwort</name>
    <name type="synonym">Marchantia aquatica</name>
    <dbReference type="NCBI Taxonomy" id="3197"/>
    <lineage>
        <taxon>Eukaryota</taxon>
        <taxon>Viridiplantae</taxon>
        <taxon>Streptophyta</taxon>
        <taxon>Embryophyta</taxon>
        <taxon>Marchantiophyta</taxon>
        <taxon>Marchantiopsida</taxon>
        <taxon>Marchantiidae</taxon>
        <taxon>Marchantiales</taxon>
        <taxon>Marchantiaceae</taxon>
        <taxon>Marchantia</taxon>
    </lineage>
</organism>
<dbReference type="Proteomes" id="UP000244005">
    <property type="component" value="Unassembled WGS sequence"/>
</dbReference>
<accession>A0A2R6XT99</accession>